<evidence type="ECO:0000259" key="15">
    <source>
        <dbReference type="PROSITE" id="PS51384"/>
    </source>
</evidence>
<proteinExistence type="predicted"/>
<dbReference type="PANTHER" id="PTHR47354:SF8">
    <property type="entry name" value="1,2-PHENYLACETYL-COA EPOXIDASE, SUBUNIT E"/>
    <property type="match status" value="1"/>
</dbReference>
<feature type="transmembrane region" description="Helical" evidence="14">
    <location>
        <begin position="191"/>
        <end position="215"/>
    </location>
</feature>
<reference evidence="16 17" key="1">
    <citation type="submission" date="2020-08" db="EMBL/GenBank/DDBJ databases">
        <title>Sequencing the genomes of 1000 actinobacteria strains.</title>
        <authorList>
            <person name="Klenk H.-P."/>
        </authorList>
    </citation>
    <scope>NUCLEOTIDE SEQUENCE [LARGE SCALE GENOMIC DNA]</scope>
    <source>
        <strain evidence="16 17">DSM 22826</strain>
    </source>
</reference>
<keyword evidence="6" id="KW-0479">Metal-binding</keyword>
<dbReference type="SUPFAM" id="SSF52343">
    <property type="entry name" value="Ferredoxin reductase-like, C-terminal NADP-linked domain"/>
    <property type="match status" value="1"/>
</dbReference>
<keyword evidence="3" id="KW-0285">Flavoprotein</keyword>
<evidence type="ECO:0000256" key="12">
    <source>
        <dbReference type="ARBA" id="ARBA00023136"/>
    </source>
</evidence>
<keyword evidence="9" id="KW-0560">Oxidoreductase</keyword>
<evidence type="ECO:0000256" key="9">
    <source>
        <dbReference type="ARBA" id="ARBA00023002"/>
    </source>
</evidence>
<evidence type="ECO:0000256" key="14">
    <source>
        <dbReference type="SAM" id="Phobius"/>
    </source>
</evidence>
<dbReference type="PANTHER" id="PTHR47354">
    <property type="entry name" value="NADH OXIDOREDUCTASE HCR"/>
    <property type="match status" value="1"/>
</dbReference>
<keyword evidence="11" id="KW-0411">Iron-sulfur</keyword>
<feature type="transmembrane region" description="Helical" evidence="14">
    <location>
        <begin position="118"/>
        <end position="138"/>
    </location>
</feature>
<evidence type="ECO:0000256" key="11">
    <source>
        <dbReference type="ARBA" id="ARBA00023014"/>
    </source>
</evidence>
<dbReference type="Proteomes" id="UP000523000">
    <property type="component" value="Unassembled WGS sequence"/>
</dbReference>
<feature type="compositionally biased region" description="Basic residues" evidence="13">
    <location>
        <begin position="1"/>
        <end position="13"/>
    </location>
</feature>
<dbReference type="InterPro" id="IPR050415">
    <property type="entry name" value="MRET"/>
</dbReference>
<comment type="cofactor">
    <cofactor evidence="1">
        <name>FAD</name>
        <dbReference type="ChEBI" id="CHEBI:57692"/>
    </cofactor>
</comment>
<evidence type="ECO:0000313" key="16">
    <source>
        <dbReference type="EMBL" id="MBB2996457.1"/>
    </source>
</evidence>
<dbReference type="InterPro" id="IPR017938">
    <property type="entry name" value="Riboflavin_synthase-like_b-brl"/>
</dbReference>
<sequence>MSTFHARAHRPTRSSRGAHGLNRLPVAEQRRRRQRGRMRSADLLATACWSSVAVAVALFLASGGAQVTDVASGLTVAGIVAGLVATDLILVMVLLAARVPLIDRAVGQDSAMVLHRRLGKPVLYLVLGHVVLVTLGYARSDGVGFVDESGMLLSGSDLVLALIGTILLILVVATSIVAVRRRFPYEVWQGIHLLSYAAVFFALPHQLSSGMVLATGTWQRVYWIALYVLVFGAIAWYRLTVPVIRTLRHRIRVEAVEAVAPGVFSIHLSGRDLDRLGALGGQYAIWRFWTAGTWWHAHPVSFSAVPNRTSARITVRELGAGTGRLGLLAPGTPVSIEGPYGIFTPMTRTSPKLAIVAAGIGVTPVRALLEHSTLEAGEVTAVLRGTEHGHLYLWDEMEELTVRRGGMLYAMFGRRPPGSETWLSAEAASRGVTLLSVFPDLFQSDLYVCGPTRWAMLVVRDAREAGLREEQIHLERFDW</sequence>
<dbReference type="GO" id="GO:0050660">
    <property type="term" value="F:flavin adenine dinucleotide binding"/>
    <property type="evidence" value="ECO:0007669"/>
    <property type="project" value="TreeGrafter"/>
</dbReference>
<feature type="region of interest" description="Disordered" evidence="13">
    <location>
        <begin position="1"/>
        <end position="34"/>
    </location>
</feature>
<dbReference type="Pfam" id="PF01794">
    <property type="entry name" value="Ferric_reduct"/>
    <property type="match status" value="1"/>
</dbReference>
<dbReference type="AlphaFoldDB" id="A0A839QKS5"/>
<dbReference type="GO" id="GO:0016020">
    <property type="term" value="C:membrane"/>
    <property type="evidence" value="ECO:0007669"/>
    <property type="project" value="UniProtKB-SubCell"/>
</dbReference>
<protein>
    <submittedName>
        <fullName evidence="16">Putative ferric reductase</fullName>
    </submittedName>
</protein>
<keyword evidence="17" id="KW-1185">Reference proteome</keyword>
<accession>A0A839QKS5</accession>
<keyword evidence="12 14" id="KW-0472">Membrane</keyword>
<comment type="subcellular location">
    <subcellularLocation>
        <location evidence="2">Membrane</location>
        <topology evidence="2">Multi-pass membrane protein</topology>
    </subcellularLocation>
</comment>
<comment type="caution">
    <text evidence="16">The sequence shown here is derived from an EMBL/GenBank/DDBJ whole genome shotgun (WGS) entry which is preliminary data.</text>
</comment>
<evidence type="ECO:0000256" key="8">
    <source>
        <dbReference type="ARBA" id="ARBA00022989"/>
    </source>
</evidence>
<keyword evidence="7" id="KW-0274">FAD</keyword>
<gene>
    <name evidence="16" type="ORF">E9229_002648</name>
</gene>
<evidence type="ECO:0000313" key="17">
    <source>
        <dbReference type="Proteomes" id="UP000523000"/>
    </source>
</evidence>
<keyword evidence="8 14" id="KW-1133">Transmembrane helix</keyword>
<dbReference type="SUPFAM" id="SSF63380">
    <property type="entry name" value="Riboflavin synthase domain-like"/>
    <property type="match status" value="1"/>
</dbReference>
<dbReference type="GO" id="GO:0046872">
    <property type="term" value="F:metal ion binding"/>
    <property type="evidence" value="ECO:0007669"/>
    <property type="project" value="UniProtKB-KW"/>
</dbReference>
<evidence type="ECO:0000256" key="2">
    <source>
        <dbReference type="ARBA" id="ARBA00004141"/>
    </source>
</evidence>
<dbReference type="InterPro" id="IPR017927">
    <property type="entry name" value="FAD-bd_FR_type"/>
</dbReference>
<dbReference type="Gene3D" id="3.40.50.80">
    <property type="entry name" value="Nucleotide-binding domain of ferredoxin-NADP reductase (FNR) module"/>
    <property type="match status" value="1"/>
</dbReference>
<dbReference type="EMBL" id="JACHVS010000001">
    <property type="protein sequence ID" value="MBB2996457.1"/>
    <property type="molecule type" value="Genomic_DNA"/>
</dbReference>
<evidence type="ECO:0000256" key="6">
    <source>
        <dbReference type="ARBA" id="ARBA00022723"/>
    </source>
</evidence>
<dbReference type="RefSeq" id="WP_312855686.1">
    <property type="nucleotide sequence ID" value="NZ_BAABGK010000012.1"/>
</dbReference>
<feature type="transmembrane region" description="Helical" evidence="14">
    <location>
        <begin position="158"/>
        <end position="179"/>
    </location>
</feature>
<dbReference type="InterPro" id="IPR013130">
    <property type="entry name" value="Fe3_Rdtase_TM_dom"/>
</dbReference>
<dbReference type="GO" id="GO:0016491">
    <property type="term" value="F:oxidoreductase activity"/>
    <property type="evidence" value="ECO:0007669"/>
    <property type="project" value="UniProtKB-KW"/>
</dbReference>
<feature type="transmembrane region" description="Helical" evidence="14">
    <location>
        <begin position="73"/>
        <end position="97"/>
    </location>
</feature>
<name>A0A839QKS5_9MICC</name>
<evidence type="ECO:0000256" key="10">
    <source>
        <dbReference type="ARBA" id="ARBA00023004"/>
    </source>
</evidence>
<evidence type="ECO:0000256" key="13">
    <source>
        <dbReference type="SAM" id="MobiDB-lite"/>
    </source>
</evidence>
<keyword evidence="5" id="KW-0001">2Fe-2S</keyword>
<evidence type="ECO:0000256" key="4">
    <source>
        <dbReference type="ARBA" id="ARBA00022692"/>
    </source>
</evidence>
<evidence type="ECO:0000256" key="3">
    <source>
        <dbReference type="ARBA" id="ARBA00022630"/>
    </source>
</evidence>
<evidence type="ECO:0000256" key="5">
    <source>
        <dbReference type="ARBA" id="ARBA00022714"/>
    </source>
</evidence>
<feature type="transmembrane region" description="Helical" evidence="14">
    <location>
        <begin position="40"/>
        <end position="61"/>
    </location>
</feature>
<organism evidence="16 17">
    <name type="scientific">Paeniglutamicibacter cryotolerans</name>
    <dbReference type="NCBI Taxonomy" id="670079"/>
    <lineage>
        <taxon>Bacteria</taxon>
        <taxon>Bacillati</taxon>
        <taxon>Actinomycetota</taxon>
        <taxon>Actinomycetes</taxon>
        <taxon>Micrococcales</taxon>
        <taxon>Micrococcaceae</taxon>
        <taxon>Paeniglutamicibacter</taxon>
    </lineage>
</organism>
<dbReference type="Gene3D" id="2.40.30.10">
    <property type="entry name" value="Translation factors"/>
    <property type="match status" value="1"/>
</dbReference>
<feature type="domain" description="FAD-binding FR-type" evidence="15">
    <location>
        <begin position="246"/>
        <end position="346"/>
    </location>
</feature>
<keyword evidence="4 14" id="KW-0812">Transmembrane</keyword>
<feature type="transmembrane region" description="Helical" evidence="14">
    <location>
        <begin position="221"/>
        <end position="239"/>
    </location>
</feature>
<evidence type="ECO:0000256" key="7">
    <source>
        <dbReference type="ARBA" id="ARBA00022827"/>
    </source>
</evidence>
<dbReference type="PROSITE" id="PS51384">
    <property type="entry name" value="FAD_FR"/>
    <property type="match status" value="1"/>
</dbReference>
<dbReference type="InterPro" id="IPR039261">
    <property type="entry name" value="FNR_nucleotide-bd"/>
</dbReference>
<keyword evidence="10" id="KW-0408">Iron</keyword>
<dbReference type="GO" id="GO:0051537">
    <property type="term" value="F:2 iron, 2 sulfur cluster binding"/>
    <property type="evidence" value="ECO:0007669"/>
    <property type="project" value="UniProtKB-KW"/>
</dbReference>
<evidence type="ECO:0000256" key="1">
    <source>
        <dbReference type="ARBA" id="ARBA00001974"/>
    </source>
</evidence>